<protein>
    <submittedName>
        <fullName evidence="1">Uncharacterized protein</fullName>
    </submittedName>
</protein>
<dbReference type="Proteomes" id="UP000265566">
    <property type="component" value="Chromosome 4"/>
</dbReference>
<dbReference type="EMBL" id="PSQE01000004">
    <property type="protein sequence ID" value="RHN59346.1"/>
    <property type="molecule type" value="Genomic_DNA"/>
</dbReference>
<evidence type="ECO:0000313" key="1">
    <source>
        <dbReference type="EMBL" id="RHN59346.1"/>
    </source>
</evidence>
<dbReference type="AlphaFoldDB" id="A0A396I147"/>
<name>A0A396I147_MEDTR</name>
<comment type="caution">
    <text evidence="1">The sequence shown here is derived from an EMBL/GenBank/DDBJ whole genome shotgun (WGS) entry which is preliminary data.</text>
</comment>
<organism evidence="1">
    <name type="scientific">Medicago truncatula</name>
    <name type="common">Barrel medic</name>
    <name type="synonym">Medicago tribuloides</name>
    <dbReference type="NCBI Taxonomy" id="3880"/>
    <lineage>
        <taxon>Eukaryota</taxon>
        <taxon>Viridiplantae</taxon>
        <taxon>Streptophyta</taxon>
        <taxon>Embryophyta</taxon>
        <taxon>Tracheophyta</taxon>
        <taxon>Spermatophyta</taxon>
        <taxon>Magnoliopsida</taxon>
        <taxon>eudicotyledons</taxon>
        <taxon>Gunneridae</taxon>
        <taxon>Pentapetalae</taxon>
        <taxon>rosids</taxon>
        <taxon>fabids</taxon>
        <taxon>Fabales</taxon>
        <taxon>Fabaceae</taxon>
        <taxon>Papilionoideae</taxon>
        <taxon>50 kb inversion clade</taxon>
        <taxon>NPAAA clade</taxon>
        <taxon>Hologalegina</taxon>
        <taxon>IRL clade</taxon>
        <taxon>Trifolieae</taxon>
        <taxon>Medicago</taxon>
    </lineage>
</organism>
<gene>
    <name evidence="1" type="ORF">MtrunA17_Chr4g0012281</name>
</gene>
<proteinExistence type="predicted"/>
<sequence>MLTLQALKIVNSNILAADVFLVKLPESRYHHFALRSPVELKRRPHICRGAELKRSIEKGS</sequence>
<dbReference type="Gramene" id="rna21362">
    <property type="protein sequence ID" value="RHN59346.1"/>
    <property type="gene ID" value="gene21362"/>
</dbReference>
<reference evidence="1" key="1">
    <citation type="journal article" date="2018" name="Nat. Plants">
        <title>Whole-genome landscape of Medicago truncatula symbiotic genes.</title>
        <authorList>
            <person name="Pecrix Y."/>
            <person name="Gamas P."/>
            <person name="Carrere S."/>
        </authorList>
    </citation>
    <scope>NUCLEOTIDE SEQUENCE</scope>
    <source>
        <tissue evidence="1">Leaves</tissue>
    </source>
</reference>
<accession>A0A396I147</accession>